<evidence type="ECO:0000256" key="1">
    <source>
        <dbReference type="SAM" id="MobiDB-lite"/>
    </source>
</evidence>
<evidence type="ECO:0000256" key="2">
    <source>
        <dbReference type="SAM" id="SignalP"/>
    </source>
</evidence>
<keyword evidence="2" id="KW-0732">Signal</keyword>
<dbReference type="EMBL" id="QEAM01000032">
    <property type="protein sequence ID" value="TPX49501.1"/>
    <property type="molecule type" value="Genomic_DNA"/>
</dbReference>
<evidence type="ECO:0000313" key="3">
    <source>
        <dbReference type="EMBL" id="TPX49501.1"/>
    </source>
</evidence>
<gene>
    <name evidence="3" type="ORF">SeLEV6574_g01419</name>
</gene>
<feature type="signal peptide" evidence="2">
    <location>
        <begin position="1"/>
        <end position="16"/>
    </location>
</feature>
<accession>A0A507DDM5</accession>
<feature type="compositionally biased region" description="Basic and acidic residues" evidence="1">
    <location>
        <begin position="406"/>
        <end position="423"/>
    </location>
</feature>
<organism evidence="3 4">
    <name type="scientific">Synchytrium endobioticum</name>
    <dbReference type="NCBI Taxonomy" id="286115"/>
    <lineage>
        <taxon>Eukaryota</taxon>
        <taxon>Fungi</taxon>
        <taxon>Fungi incertae sedis</taxon>
        <taxon>Chytridiomycota</taxon>
        <taxon>Chytridiomycota incertae sedis</taxon>
        <taxon>Chytridiomycetes</taxon>
        <taxon>Synchytriales</taxon>
        <taxon>Synchytriaceae</taxon>
        <taxon>Synchytrium</taxon>
    </lineage>
</organism>
<protein>
    <submittedName>
        <fullName evidence="3">Uncharacterized protein</fullName>
    </submittedName>
</protein>
<name>A0A507DDM5_9FUNG</name>
<evidence type="ECO:0000313" key="4">
    <source>
        <dbReference type="Proteomes" id="UP000320475"/>
    </source>
</evidence>
<sequence>MEQKAMIICLLVYVAAFICFAPVAVEAPDPSRDAVRQMVAKLLIHLEAGNSVSESAIDDALVHIKHRIDEIVSRVLPEDADTRDSFLEEPNKYMSSDQLSFARSYHHTVFDGLKRLFDDITRFMNESECRNVRQLLQAAQKLVAPPLKWHFDQEEKYRPRISHNGRMIKPKLPKYKWKHVDPQPSRREQKVRDARLKNPASRSVTLFKNDQVDRWIRKIQKQQRGCQARIDDLRLPRDCRFHGATVRIILRNEHFRREYLESTTAWGSPYDYKAFQQLPLESSFWVPLYQAHEQLILLRANYDLERVKAYKAYKPNKRQVEVATIIEELERFISAKRGDTNIAQTSVVPECSNVNDVGISTPPGEQTGPVSAHFSGAHFSAAVLEPLTGYMDPAYRHDETVFAHPSYDHVKSSGGNSDRESGKRPHSPSYSISDWYSVMTTVTTPLKDGAMKKSKLGGTWDANR</sequence>
<proteinExistence type="predicted"/>
<dbReference type="Proteomes" id="UP000320475">
    <property type="component" value="Unassembled WGS sequence"/>
</dbReference>
<comment type="caution">
    <text evidence="3">The sequence shown here is derived from an EMBL/GenBank/DDBJ whole genome shotgun (WGS) entry which is preliminary data.</text>
</comment>
<feature type="region of interest" description="Disordered" evidence="1">
    <location>
        <begin position="406"/>
        <end position="430"/>
    </location>
</feature>
<dbReference type="VEuPathDB" id="FungiDB:SeMB42_g04454"/>
<reference evidence="3 4" key="1">
    <citation type="journal article" date="2019" name="Sci. Rep.">
        <title>Comparative genomics of chytrid fungi reveal insights into the obligate biotrophic and pathogenic lifestyle of Synchytrium endobioticum.</title>
        <authorList>
            <person name="van de Vossenberg B.T.L.H."/>
            <person name="Warris S."/>
            <person name="Nguyen H.D.T."/>
            <person name="van Gent-Pelzer M.P.E."/>
            <person name="Joly D.L."/>
            <person name="van de Geest H.C."/>
            <person name="Bonants P.J.M."/>
            <person name="Smith D.S."/>
            <person name="Levesque C.A."/>
            <person name="van der Lee T.A.J."/>
        </authorList>
    </citation>
    <scope>NUCLEOTIDE SEQUENCE [LARGE SCALE GENOMIC DNA]</scope>
    <source>
        <strain evidence="3 4">LEV6574</strain>
    </source>
</reference>
<feature type="chain" id="PRO_5021310976" evidence="2">
    <location>
        <begin position="17"/>
        <end position="464"/>
    </location>
</feature>
<dbReference type="AlphaFoldDB" id="A0A507DDM5"/>